<evidence type="ECO:0000256" key="2">
    <source>
        <dbReference type="ARBA" id="ARBA00039140"/>
    </source>
</evidence>
<name>A0A1V1PB80_9BACT</name>
<accession>A0A1V1PB80</accession>
<dbReference type="PANTHER" id="PTHR42872">
    <property type="entry name" value="PROTEIN-GLUTAMATE METHYLESTERASE/PROTEIN-GLUTAMINE GLUTAMINASE"/>
    <property type="match status" value="1"/>
</dbReference>
<protein>
    <recommendedName>
        <fullName evidence="2">protein-glutamate methylesterase</fullName>
        <ecNumber evidence="2">3.1.1.61</ecNumber>
    </recommendedName>
</protein>
<dbReference type="InterPro" id="IPR035909">
    <property type="entry name" value="CheB_C"/>
</dbReference>
<evidence type="ECO:0000256" key="4">
    <source>
        <dbReference type="PROSITE-ProRule" id="PRU00050"/>
    </source>
</evidence>
<feature type="domain" description="CheB-type methylesterase" evidence="5">
    <location>
        <begin position="7"/>
        <end position="195"/>
    </location>
</feature>
<dbReference type="PANTHER" id="PTHR42872:SF3">
    <property type="entry name" value="PROTEIN-GLUTAMATE METHYLESTERASE_PROTEIN-GLUTAMINE GLUTAMINASE 1"/>
    <property type="match status" value="1"/>
</dbReference>
<dbReference type="Proteomes" id="UP000189670">
    <property type="component" value="Unassembled WGS sequence"/>
</dbReference>
<feature type="active site" evidence="4">
    <location>
        <position position="19"/>
    </location>
</feature>
<dbReference type="Gene3D" id="3.40.50.180">
    <property type="entry name" value="Methylesterase CheB, C-terminal domain"/>
    <property type="match status" value="1"/>
</dbReference>
<keyword evidence="1 4" id="KW-0378">Hydrolase</keyword>
<evidence type="ECO:0000256" key="3">
    <source>
        <dbReference type="ARBA" id="ARBA00048267"/>
    </source>
</evidence>
<comment type="catalytic activity">
    <reaction evidence="3">
        <text>[protein]-L-glutamate 5-O-methyl ester + H2O = L-glutamyl-[protein] + methanol + H(+)</text>
        <dbReference type="Rhea" id="RHEA:23236"/>
        <dbReference type="Rhea" id="RHEA-COMP:10208"/>
        <dbReference type="Rhea" id="RHEA-COMP:10311"/>
        <dbReference type="ChEBI" id="CHEBI:15377"/>
        <dbReference type="ChEBI" id="CHEBI:15378"/>
        <dbReference type="ChEBI" id="CHEBI:17790"/>
        <dbReference type="ChEBI" id="CHEBI:29973"/>
        <dbReference type="ChEBI" id="CHEBI:82795"/>
        <dbReference type="EC" id="3.1.1.61"/>
    </reaction>
</comment>
<dbReference type="PROSITE" id="PS50122">
    <property type="entry name" value="CHEB"/>
    <property type="match status" value="1"/>
</dbReference>
<evidence type="ECO:0000256" key="1">
    <source>
        <dbReference type="ARBA" id="ARBA00022801"/>
    </source>
</evidence>
<keyword evidence="4" id="KW-0145">Chemotaxis</keyword>
<dbReference type="EC" id="3.1.1.61" evidence="2"/>
<sequence>MEYQHIEEDIHKIVVFGASFGGISALIKILSDLDDDNNFAIIIVQHLKLTNEPTLLDKVLNRRSNVKVLMAQEGQKIQSGLAYVAQPGKHLIVKDGKLGFDHGNPVNHVKPASDVLFISAAKAYGNKVIGVVLTGTGKDGTKGCLMIKEKGGVTIAQDEQTSEFFAMPENAIKANSIDFILPLDKIAGKILDLTK</sequence>
<feature type="active site" evidence="4">
    <location>
        <position position="139"/>
    </location>
</feature>
<feature type="active site" evidence="4">
    <location>
        <position position="46"/>
    </location>
</feature>
<proteinExistence type="predicted"/>
<dbReference type="GO" id="GO:0006935">
    <property type="term" value="P:chemotaxis"/>
    <property type="evidence" value="ECO:0007669"/>
    <property type="project" value="UniProtKB-UniRule"/>
</dbReference>
<evidence type="ECO:0000313" key="7">
    <source>
        <dbReference type="Proteomes" id="UP000189670"/>
    </source>
</evidence>
<dbReference type="CDD" id="cd16433">
    <property type="entry name" value="CheB"/>
    <property type="match status" value="1"/>
</dbReference>
<gene>
    <name evidence="6" type="ORF">OMM_01924</name>
</gene>
<evidence type="ECO:0000313" key="6">
    <source>
        <dbReference type="EMBL" id="ETR72162.1"/>
    </source>
</evidence>
<comment type="caution">
    <text evidence="6">The sequence shown here is derived from an EMBL/GenBank/DDBJ whole genome shotgun (WGS) entry which is preliminary data.</text>
</comment>
<dbReference type="EMBL" id="ATBP01000177">
    <property type="protein sequence ID" value="ETR72162.1"/>
    <property type="molecule type" value="Genomic_DNA"/>
</dbReference>
<dbReference type="InterPro" id="IPR000673">
    <property type="entry name" value="Sig_transdc_resp-reg_Me-estase"/>
</dbReference>
<evidence type="ECO:0000259" key="5">
    <source>
        <dbReference type="PROSITE" id="PS50122"/>
    </source>
</evidence>
<dbReference type="GO" id="GO:0008984">
    <property type="term" value="F:protein-glutamate methylesterase activity"/>
    <property type="evidence" value="ECO:0007669"/>
    <property type="project" value="UniProtKB-EC"/>
</dbReference>
<dbReference type="GO" id="GO:0005737">
    <property type="term" value="C:cytoplasm"/>
    <property type="evidence" value="ECO:0007669"/>
    <property type="project" value="InterPro"/>
</dbReference>
<reference evidence="7" key="1">
    <citation type="submission" date="2012-11" db="EMBL/GenBank/DDBJ databases">
        <authorList>
            <person name="Lucero-Rivera Y.E."/>
            <person name="Tovar-Ramirez D."/>
        </authorList>
    </citation>
    <scope>NUCLEOTIDE SEQUENCE [LARGE SCALE GENOMIC DNA]</scope>
    <source>
        <strain evidence="7">Araruama</strain>
    </source>
</reference>
<dbReference type="AlphaFoldDB" id="A0A1V1PB80"/>
<organism evidence="6 7">
    <name type="scientific">Candidatus Magnetoglobus multicellularis str. Araruama</name>
    <dbReference type="NCBI Taxonomy" id="890399"/>
    <lineage>
        <taxon>Bacteria</taxon>
        <taxon>Pseudomonadati</taxon>
        <taxon>Thermodesulfobacteriota</taxon>
        <taxon>Desulfobacteria</taxon>
        <taxon>Desulfobacterales</taxon>
        <taxon>Desulfobacteraceae</taxon>
        <taxon>Candidatus Magnetoglobus</taxon>
    </lineage>
</organism>
<dbReference type="GO" id="GO:0000156">
    <property type="term" value="F:phosphorelay response regulator activity"/>
    <property type="evidence" value="ECO:0007669"/>
    <property type="project" value="InterPro"/>
</dbReference>
<dbReference type="SUPFAM" id="SSF52738">
    <property type="entry name" value="Methylesterase CheB, C-terminal domain"/>
    <property type="match status" value="1"/>
</dbReference>
<dbReference type="Pfam" id="PF01339">
    <property type="entry name" value="CheB_methylest"/>
    <property type="match status" value="1"/>
</dbReference>